<evidence type="ECO:0000256" key="3">
    <source>
        <dbReference type="ARBA" id="ARBA00022701"/>
    </source>
</evidence>
<dbReference type="Gene3D" id="1.10.287.2620">
    <property type="match status" value="1"/>
</dbReference>
<evidence type="ECO:0000256" key="2">
    <source>
        <dbReference type="ARBA" id="ARBA00022490"/>
    </source>
</evidence>
<feature type="coiled-coil region" evidence="12">
    <location>
        <begin position="139"/>
        <end position="192"/>
    </location>
</feature>
<dbReference type="GO" id="GO:0005874">
    <property type="term" value="C:microtubule"/>
    <property type="evidence" value="ECO:0007669"/>
    <property type="project" value="UniProtKB-KW"/>
</dbReference>
<evidence type="ECO:0000256" key="12">
    <source>
        <dbReference type="SAM" id="Coils"/>
    </source>
</evidence>
<evidence type="ECO:0000256" key="4">
    <source>
        <dbReference type="ARBA" id="ARBA00022741"/>
    </source>
</evidence>
<name>A0AAW1L1L7_POPJA</name>
<gene>
    <name evidence="14" type="ORF">QE152_g19011</name>
</gene>
<dbReference type="GO" id="GO:0005930">
    <property type="term" value="C:axoneme"/>
    <property type="evidence" value="ECO:0007669"/>
    <property type="project" value="UniProtKB-SubCell"/>
</dbReference>
<keyword evidence="2" id="KW-0963">Cytoplasm</keyword>
<keyword evidence="3" id="KW-0493">Microtubule</keyword>
<comment type="caution">
    <text evidence="14">The sequence shown here is derived from an EMBL/GenBank/DDBJ whole genome shotgun (WGS) entry which is preliminary data.</text>
</comment>
<dbReference type="FunFam" id="1.20.140.100:FF:000004">
    <property type="entry name" value="Dynein axonemal heavy chain 6"/>
    <property type="match status" value="1"/>
</dbReference>
<reference evidence="14 15" key="1">
    <citation type="journal article" date="2024" name="BMC Genomics">
        <title>De novo assembly and annotation of Popillia japonica's genome with initial clues to its potential as an invasive pest.</title>
        <authorList>
            <person name="Cucini C."/>
            <person name="Boschi S."/>
            <person name="Funari R."/>
            <person name="Cardaioli E."/>
            <person name="Iannotti N."/>
            <person name="Marturano G."/>
            <person name="Paoli F."/>
            <person name="Bruttini M."/>
            <person name="Carapelli A."/>
            <person name="Frati F."/>
            <person name="Nardi F."/>
        </authorList>
    </citation>
    <scope>NUCLEOTIDE SEQUENCE [LARGE SCALE GENOMIC DNA]</scope>
    <source>
        <strain evidence="14">DMR45628</strain>
    </source>
</reference>
<keyword evidence="6" id="KW-0243">Dynein</keyword>
<dbReference type="GO" id="GO:0030286">
    <property type="term" value="C:dynein complex"/>
    <property type="evidence" value="ECO:0007669"/>
    <property type="project" value="UniProtKB-KW"/>
</dbReference>
<dbReference type="Proteomes" id="UP001458880">
    <property type="component" value="Unassembled WGS sequence"/>
</dbReference>
<keyword evidence="8" id="KW-0969">Cilium</keyword>
<dbReference type="GO" id="GO:0045505">
    <property type="term" value="F:dynein intermediate chain binding"/>
    <property type="evidence" value="ECO:0007669"/>
    <property type="project" value="InterPro"/>
</dbReference>
<evidence type="ECO:0000256" key="6">
    <source>
        <dbReference type="ARBA" id="ARBA00023017"/>
    </source>
</evidence>
<dbReference type="PANTHER" id="PTHR45703">
    <property type="entry name" value="DYNEIN HEAVY CHAIN"/>
    <property type="match status" value="1"/>
</dbReference>
<evidence type="ECO:0000256" key="8">
    <source>
        <dbReference type="ARBA" id="ARBA00023069"/>
    </source>
</evidence>
<dbReference type="FunFam" id="1.10.287.2620:FF:000002">
    <property type="entry name" value="Dynein heavy chain 2, axonemal"/>
    <property type="match status" value="1"/>
</dbReference>
<dbReference type="GO" id="GO:0005524">
    <property type="term" value="F:ATP binding"/>
    <property type="evidence" value="ECO:0007669"/>
    <property type="project" value="UniProtKB-KW"/>
</dbReference>
<evidence type="ECO:0000256" key="1">
    <source>
        <dbReference type="ARBA" id="ARBA00004430"/>
    </source>
</evidence>
<dbReference type="InterPro" id="IPR026983">
    <property type="entry name" value="DHC"/>
</dbReference>
<proteinExistence type="predicted"/>
<dbReference type="Gene3D" id="1.20.140.100">
    <property type="entry name" value="Dynein heavy chain, N-terminal domain 2"/>
    <property type="match status" value="1"/>
</dbReference>
<dbReference type="InterPro" id="IPR013602">
    <property type="entry name" value="Dynein_heavy_linker"/>
</dbReference>
<evidence type="ECO:0000259" key="13">
    <source>
        <dbReference type="Pfam" id="PF08393"/>
    </source>
</evidence>
<dbReference type="GO" id="GO:0051959">
    <property type="term" value="F:dynein light intermediate chain binding"/>
    <property type="evidence" value="ECO:0007669"/>
    <property type="project" value="InterPro"/>
</dbReference>
<dbReference type="AlphaFoldDB" id="A0AAW1L1L7"/>
<dbReference type="GO" id="GO:0007018">
    <property type="term" value="P:microtubule-based movement"/>
    <property type="evidence" value="ECO:0007669"/>
    <property type="project" value="InterPro"/>
</dbReference>
<keyword evidence="11" id="KW-0966">Cell projection</keyword>
<evidence type="ECO:0000256" key="10">
    <source>
        <dbReference type="ARBA" id="ARBA00023212"/>
    </source>
</evidence>
<keyword evidence="5" id="KW-0067">ATP-binding</keyword>
<organism evidence="14 15">
    <name type="scientific">Popillia japonica</name>
    <name type="common">Japanese beetle</name>
    <dbReference type="NCBI Taxonomy" id="7064"/>
    <lineage>
        <taxon>Eukaryota</taxon>
        <taxon>Metazoa</taxon>
        <taxon>Ecdysozoa</taxon>
        <taxon>Arthropoda</taxon>
        <taxon>Hexapoda</taxon>
        <taxon>Insecta</taxon>
        <taxon>Pterygota</taxon>
        <taxon>Neoptera</taxon>
        <taxon>Endopterygota</taxon>
        <taxon>Coleoptera</taxon>
        <taxon>Polyphaga</taxon>
        <taxon>Scarabaeiformia</taxon>
        <taxon>Scarabaeidae</taxon>
        <taxon>Rutelinae</taxon>
        <taxon>Popillia</taxon>
    </lineage>
</organism>
<keyword evidence="7 12" id="KW-0175">Coiled coil</keyword>
<sequence length="615" mass="72486">MHREELIKTLVGAAEALKEMLLTRCTKDYQNMCKVLGEEYQSITEKALGIPKSTAELMELIAYVNEVETVILYQMEERLREVLKYMLFLSDHAMFTPVEMKQNNMTFWWYLRMARTIDEHREMVDQKMQEFQDSLNNRIQKFTDDLEVYARMVDDLQNNGNIEDLPKYHKKATQLDNRLIGAMEKIDRFNEEETAFKFELSQYPLRKQIYDKLVPYKKLYDNATEFLEKHDQWMTAKVGSYIPDDIETDVQQYYRVIYKLEKVFSDRPATAALTTTVREQIEEFKEHMPIIQTLGNPGMKDRHWEKVSEIVGFPIKVDSELTLAKIIDYGLDDYIEKFESISEAATKENNLEKNLNKMIAEWADQEFSVLIYKDTGTYILSAIDEIQVLLDDHIIKTQTMKNSPYIKPFETEIYNWEAKLQLLQEILDEWLKVQATWMYLEPIFSSPDIQQQMPEEGRRFTAVDKIWRDIMKTVFSDNKVLAVVEIDKMLERLKKCNNLLEVIQRGLNDYLEKKRLFFPRFFFLSNDELLEILSETKDPTRVQPHLKKCFEGIAKLNFTEDLDVTQMKSSEGEIVPLVDVIQTSLARGQVEKWLSELEKDMKASVYKMVAESVAD</sequence>
<dbReference type="Pfam" id="PF08393">
    <property type="entry name" value="DHC_N2"/>
    <property type="match status" value="1"/>
</dbReference>
<evidence type="ECO:0000256" key="11">
    <source>
        <dbReference type="ARBA" id="ARBA00023273"/>
    </source>
</evidence>
<dbReference type="Gene3D" id="3.20.180.20">
    <property type="entry name" value="Dynein heavy chain, N-terminal domain 2"/>
    <property type="match status" value="1"/>
</dbReference>
<dbReference type="FunFam" id="3.20.180.20:FF:000003">
    <property type="entry name" value="Dynein heavy chain 12, axonemal"/>
    <property type="match status" value="1"/>
</dbReference>
<keyword evidence="4" id="KW-0547">Nucleotide-binding</keyword>
<keyword evidence="15" id="KW-1185">Reference proteome</keyword>
<dbReference type="InterPro" id="IPR042228">
    <property type="entry name" value="Dynein_linker_3"/>
</dbReference>
<evidence type="ECO:0000313" key="15">
    <source>
        <dbReference type="Proteomes" id="UP001458880"/>
    </source>
</evidence>
<protein>
    <submittedName>
        <fullName evidence="14">Dynein heavy chain, N-terminal region 2</fullName>
    </submittedName>
</protein>
<dbReference type="PANTHER" id="PTHR45703:SF1">
    <property type="entry name" value="DYNEINS HEAVY CHAIN"/>
    <property type="match status" value="1"/>
</dbReference>
<comment type="subcellular location">
    <subcellularLocation>
        <location evidence="1">Cytoplasm</location>
        <location evidence="1">Cytoskeleton</location>
        <location evidence="1">Cilium axoneme</location>
    </subcellularLocation>
</comment>
<evidence type="ECO:0000313" key="14">
    <source>
        <dbReference type="EMBL" id="KAK9727723.1"/>
    </source>
</evidence>
<keyword evidence="9" id="KW-0505">Motor protein</keyword>
<accession>A0AAW1L1L7</accession>
<evidence type="ECO:0000256" key="5">
    <source>
        <dbReference type="ARBA" id="ARBA00022840"/>
    </source>
</evidence>
<dbReference type="InterPro" id="IPR042222">
    <property type="entry name" value="Dynein_2_N"/>
</dbReference>
<evidence type="ECO:0000256" key="7">
    <source>
        <dbReference type="ARBA" id="ARBA00023054"/>
    </source>
</evidence>
<feature type="domain" description="Dynein heavy chain linker" evidence="13">
    <location>
        <begin position="207"/>
        <end position="611"/>
    </location>
</feature>
<evidence type="ECO:0000256" key="9">
    <source>
        <dbReference type="ARBA" id="ARBA00023175"/>
    </source>
</evidence>
<keyword evidence="10" id="KW-0206">Cytoskeleton</keyword>
<dbReference type="EMBL" id="JASPKY010000176">
    <property type="protein sequence ID" value="KAK9727723.1"/>
    <property type="molecule type" value="Genomic_DNA"/>
</dbReference>